<evidence type="ECO:0000313" key="2">
    <source>
        <dbReference type="EMBL" id="KAF2004120.1"/>
    </source>
</evidence>
<dbReference type="GO" id="GO:0005634">
    <property type="term" value="C:nucleus"/>
    <property type="evidence" value="ECO:0007669"/>
    <property type="project" value="TreeGrafter"/>
</dbReference>
<keyword evidence="3" id="KW-1185">Reference proteome</keyword>
<dbReference type="Gene3D" id="3.65.10.20">
    <property type="entry name" value="RNA 3'-terminal phosphate cyclase domain"/>
    <property type="match status" value="1"/>
</dbReference>
<dbReference type="EMBL" id="ML977569">
    <property type="protein sequence ID" value="KAF2004120.1"/>
    <property type="molecule type" value="Genomic_DNA"/>
</dbReference>
<dbReference type="Proteomes" id="UP000799779">
    <property type="component" value="Unassembled WGS sequence"/>
</dbReference>
<proteinExistence type="predicted"/>
<dbReference type="InterPro" id="IPR013792">
    <property type="entry name" value="RNA3'P_cycl/enolpyr_Trfase_a/b"/>
</dbReference>
<dbReference type="Gene3D" id="3.30.360.20">
    <property type="entry name" value="RNA 3'-terminal phosphate cyclase, insert domain"/>
    <property type="match status" value="1"/>
</dbReference>
<dbReference type="SUPFAM" id="SSF55205">
    <property type="entry name" value="EPT/RTPC-like"/>
    <property type="match status" value="1"/>
</dbReference>
<name>A0A6A5WQH1_9PLEO</name>
<dbReference type="OrthoDB" id="25029at2759"/>
<dbReference type="Pfam" id="PF01137">
    <property type="entry name" value="RTC"/>
    <property type="match status" value="1"/>
</dbReference>
<dbReference type="PANTHER" id="PTHR11096:SF0">
    <property type="entry name" value="RNA 3'-TERMINAL PHOSPHATE CYCLASE"/>
    <property type="match status" value="1"/>
</dbReference>
<evidence type="ECO:0000313" key="3">
    <source>
        <dbReference type="Proteomes" id="UP000799779"/>
    </source>
</evidence>
<dbReference type="InterPro" id="IPR023797">
    <property type="entry name" value="RNA3'_phos_cyclase_dom"/>
</dbReference>
<dbReference type="AlphaFoldDB" id="A0A6A5WQH1"/>
<organism evidence="2 3">
    <name type="scientific">Amniculicola lignicola CBS 123094</name>
    <dbReference type="NCBI Taxonomy" id="1392246"/>
    <lineage>
        <taxon>Eukaryota</taxon>
        <taxon>Fungi</taxon>
        <taxon>Dikarya</taxon>
        <taxon>Ascomycota</taxon>
        <taxon>Pezizomycotina</taxon>
        <taxon>Dothideomycetes</taxon>
        <taxon>Pleosporomycetidae</taxon>
        <taxon>Pleosporales</taxon>
        <taxon>Amniculicolaceae</taxon>
        <taxon>Amniculicola</taxon>
    </lineage>
</organism>
<dbReference type="InterPro" id="IPR036553">
    <property type="entry name" value="RPTC_insert"/>
</dbReference>
<dbReference type="GO" id="GO:0003963">
    <property type="term" value="F:RNA-3'-phosphate cyclase activity"/>
    <property type="evidence" value="ECO:0007669"/>
    <property type="project" value="TreeGrafter"/>
</dbReference>
<feature type="domain" description="RNA 3'-terminal phosphate cyclase" evidence="1">
    <location>
        <begin position="17"/>
        <end position="397"/>
    </location>
</feature>
<reference evidence="2" key="1">
    <citation type="journal article" date="2020" name="Stud. Mycol.">
        <title>101 Dothideomycetes genomes: a test case for predicting lifestyles and emergence of pathogens.</title>
        <authorList>
            <person name="Haridas S."/>
            <person name="Albert R."/>
            <person name="Binder M."/>
            <person name="Bloem J."/>
            <person name="Labutti K."/>
            <person name="Salamov A."/>
            <person name="Andreopoulos B."/>
            <person name="Baker S."/>
            <person name="Barry K."/>
            <person name="Bills G."/>
            <person name="Bluhm B."/>
            <person name="Cannon C."/>
            <person name="Castanera R."/>
            <person name="Culley D."/>
            <person name="Daum C."/>
            <person name="Ezra D."/>
            <person name="Gonzalez J."/>
            <person name="Henrissat B."/>
            <person name="Kuo A."/>
            <person name="Liang C."/>
            <person name="Lipzen A."/>
            <person name="Lutzoni F."/>
            <person name="Magnuson J."/>
            <person name="Mondo S."/>
            <person name="Nolan M."/>
            <person name="Ohm R."/>
            <person name="Pangilinan J."/>
            <person name="Park H.-J."/>
            <person name="Ramirez L."/>
            <person name="Alfaro M."/>
            <person name="Sun H."/>
            <person name="Tritt A."/>
            <person name="Yoshinaga Y."/>
            <person name="Zwiers L.-H."/>
            <person name="Turgeon B."/>
            <person name="Goodwin S."/>
            <person name="Spatafora J."/>
            <person name="Crous P."/>
            <person name="Grigoriev I."/>
        </authorList>
    </citation>
    <scope>NUCLEOTIDE SEQUENCE</scope>
    <source>
        <strain evidence="2">CBS 123094</strain>
    </source>
</reference>
<dbReference type="GO" id="GO:0006396">
    <property type="term" value="P:RNA processing"/>
    <property type="evidence" value="ECO:0007669"/>
    <property type="project" value="InterPro"/>
</dbReference>
<protein>
    <submittedName>
        <fullName evidence="2">EPT/RTPC-like protein</fullName>
    </submittedName>
</protein>
<dbReference type="PANTHER" id="PTHR11096">
    <property type="entry name" value="RNA 3' TERMINAL PHOSPHATE CYCLASE"/>
    <property type="match status" value="1"/>
</dbReference>
<dbReference type="InterPro" id="IPR000228">
    <property type="entry name" value="RNA3'_term_phos_cyc"/>
</dbReference>
<accession>A0A6A5WQH1</accession>
<dbReference type="InterPro" id="IPR037136">
    <property type="entry name" value="RNA3'_phos_cyclase_dom_sf"/>
</dbReference>
<evidence type="ECO:0000259" key="1">
    <source>
        <dbReference type="Pfam" id="PF01137"/>
    </source>
</evidence>
<sequence>MPRTHPSNVIHLPGTTLEGGGQLLRLAICLSSLTSTPIRISDIRGKRSGGGGLKAQHLTSVVWLARACGARVSGVGLGSREIVFGGKGGKEGFAGVGGDDWRYSGEVRIQQSTPGSVNLVFQAILPYILFSSAHADTGAEAGAKELQEMDPIRVRITGGTNVSNSPSYDYIHQVLLPMLEKLGIPRIDAELHSRGWSTGSTRLGTVTYTVRPLPPGAGLKAFELLHRGAIVKVQATILAPREYERMFQDLLQDWVERHGAKVFGEQEADFEVSFEDSHHAKRFYLLLVATTSTGLKLGRDWLYDRAVRPGAKTENVVPAMVKKVFGDLVEEVKHGGCVDEFMRDQVVVFQALAEGRSRVFGGRKGRNGEEAGGVLLEPSLHAKTAQWVVEEILGVGFDEEGGCEGVGFGVDEGRVAREEKGKGEEVGKGKDEEDVDRLVEAAGGLKLE</sequence>
<gene>
    <name evidence="2" type="ORF">P154DRAFT_427423</name>
</gene>